<dbReference type="GeneID" id="301816946"/>
<dbReference type="InterPro" id="IPR001867">
    <property type="entry name" value="OmpR/PhoB-type_DNA-bd"/>
</dbReference>
<dbReference type="InterPro" id="IPR011006">
    <property type="entry name" value="CheY-like_superfamily"/>
</dbReference>
<feature type="domain" description="Response regulatory" evidence="4">
    <location>
        <begin position="2"/>
        <end position="116"/>
    </location>
</feature>
<evidence type="ECO:0000259" key="5">
    <source>
        <dbReference type="PROSITE" id="PS51755"/>
    </source>
</evidence>
<gene>
    <name evidence="6" type="ORF">LQG66_31570</name>
</gene>
<feature type="modified residue" description="4-aspartylphosphate" evidence="2">
    <location>
        <position position="51"/>
    </location>
</feature>
<dbReference type="PANTHER" id="PTHR48111">
    <property type="entry name" value="REGULATOR OF RPOS"/>
    <property type="match status" value="1"/>
</dbReference>
<name>A0ABY3R940_9BRAD</name>
<dbReference type="PROSITE" id="PS50110">
    <property type="entry name" value="RESPONSE_REGULATORY"/>
    <property type="match status" value="1"/>
</dbReference>
<dbReference type="PANTHER" id="PTHR48111:SF37">
    <property type="entry name" value="RESPONSE REGULATOR PROTEIN CARR"/>
    <property type="match status" value="1"/>
</dbReference>
<dbReference type="InterPro" id="IPR001789">
    <property type="entry name" value="Sig_transdc_resp-reg_receiver"/>
</dbReference>
<evidence type="ECO:0000256" key="1">
    <source>
        <dbReference type="ARBA" id="ARBA00023125"/>
    </source>
</evidence>
<dbReference type="Pfam" id="PF00072">
    <property type="entry name" value="Response_reg"/>
    <property type="match status" value="1"/>
</dbReference>
<reference evidence="6" key="1">
    <citation type="journal article" date="2024" name="Antonie Van Leeuwenhoek">
        <title>Bradyrhizobium ontarionense sp. nov., a novel bacterial symbiont isolated from Aeschynomene indica (Indian jointvetch), harbours photosynthesis, nitrogen fixation and nitrous oxide (N2O) reductase genes.</title>
        <authorList>
            <person name="Bromfield E.S.P."/>
            <person name="Cloutier S."/>
        </authorList>
    </citation>
    <scope>NUCLEOTIDE SEQUENCE</scope>
    <source>
        <strain evidence="6">A19</strain>
    </source>
</reference>
<proteinExistence type="predicted"/>
<keyword evidence="2" id="KW-0597">Phosphoprotein</keyword>
<dbReference type="InterPro" id="IPR036388">
    <property type="entry name" value="WH-like_DNA-bd_sf"/>
</dbReference>
<sequence length="217" mass="24355">MRILLIEDEPVYAARIRESLADAGFEADLATDGKQGWMLGNSQPYDAAVLDLGLPCLSGLDVLQRWRHTGHTLPVLILSARSGWAERVNGLNAGADDYLEKPFKAQELVARVRSLLRRVANRPDAVLRLRQIEFNAAAGLVKKDGEIVDLTASELRVLELLMRRADHIVSQTELLDHIYPGSDHRDSNTVEVYIARLRRKLGRDCIRTIRGMGYRFG</sequence>
<dbReference type="Gene3D" id="3.40.50.2300">
    <property type="match status" value="1"/>
</dbReference>
<dbReference type="Pfam" id="PF00486">
    <property type="entry name" value="Trans_reg_C"/>
    <property type="match status" value="1"/>
</dbReference>
<dbReference type="SMART" id="SM00862">
    <property type="entry name" value="Trans_reg_C"/>
    <property type="match status" value="1"/>
</dbReference>
<dbReference type="Gene3D" id="6.10.250.690">
    <property type="match status" value="1"/>
</dbReference>
<evidence type="ECO:0000259" key="4">
    <source>
        <dbReference type="PROSITE" id="PS50110"/>
    </source>
</evidence>
<dbReference type="Gene3D" id="1.10.10.10">
    <property type="entry name" value="Winged helix-like DNA-binding domain superfamily/Winged helix DNA-binding domain"/>
    <property type="match status" value="1"/>
</dbReference>
<dbReference type="InterPro" id="IPR039420">
    <property type="entry name" value="WalR-like"/>
</dbReference>
<dbReference type="CDD" id="cd00383">
    <property type="entry name" value="trans_reg_C"/>
    <property type="match status" value="1"/>
</dbReference>
<evidence type="ECO:0000256" key="3">
    <source>
        <dbReference type="PROSITE-ProRule" id="PRU01091"/>
    </source>
</evidence>
<keyword evidence="1 3" id="KW-0238">DNA-binding</keyword>
<dbReference type="SUPFAM" id="SSF52172">
    <property type="entry name" value="CheY-like"/>
    <property type="match status" value="1"/>
</dbReference>
<evidence type="ECO:0000256" key="2">
    <source>
        <dbReference type="PROSITE-ProRule" id="PRU00169"/>
    </source>
</evidence>
<protein>
    <submittedName>
        <fullName evidence="6">Response regulator transcription factor</fullName>
    </submittedName>
</protein>
<evidence type="ECO:0000313" key="6">
    <source>
        <dbReference type="EMBL" id="UFZ03703.1"/>
    </source>
</evidence>
<feature type="DNA-binding region" description="OmpR/PhoB-type" evidence="3">
    <location>
        <begin position="124"/>
        <end position="217"/>
    </location>
</feature>
<dbReference type="RefSeq" id="WP_015666203.1">
    <property type="nucleotide sequence ID" value="NZ_CP088156.1"/>
</dbReference>
<dbReference type="PROSITE" id="PS51755">
    <property type="entry name" value="OMPR_PHOB"/>
    <property type="match status" value="1"/>
</dbReference>
<dbReference type="SMART" id="SM00448">
    <property type="entry name" value="REC"/>
    <property type="match status" value="1"/>
</dbReference>
<feature type="domain" description="OmpR/PhoB-type" evidence="5">
    <location>
        <begin position="124"/>
        <end position="217"/>
    </location>
</feature>
<keyword evidence="7" id="KW-1185">Reference proteome</keyword>
<evidence type="ECO:0000313" key="7">
    <source>
        <dbReference type="Proteomes" id="UP001431010"/>
    </source>
</evidence>
<accession>A0ABY3R940</accession>
<organism evidence="6 7">
    <name type="scientific">Bradyrhizobium ontarionense</name>
    <dbReference type="NCBI Taxonomy" id="2898149"/>
    <lineage>
        <taxon>Bacteria</taxon>
        <taxon>Pseudomonadati</taxon>
        <taxon>Pseudomonadota</taxon>
        <taxon>Alphaproteobacteria</taxon>
        <taxon>Hyphomicrobiales</taxon>
        <taxon>Nitrobacteraceae</taxon>
        <taxon>Bradyrhizobium</taxon>
    </lineage>
</organism>
<dbReference type="EMBL" id="CP088156">
    <property type="protein sequence ID" value="UFZ03703.1"/>
    <property type="molecule type" value="Genomic_DNA"/>
</dbReference>
<dbReference type="Proteomes" id="UP001431010">
    <property type="component" value="Chromosome"/>
</dbReference>